<comment type="similarity">
    <text evidence="2 12">Belongs to the amiloride-sensitive sodium channel (TC 1.A.6) family.</text>
</comment>
<keyword evidence="6 13" id="KW-1133">Transmembrane helix</keyword>
<dbReference type="PANTHER" id="PTHR11690:SF300">
    <property type="entry name" value="PICKPOCKET PROTEIN 19"/>
    <property type="match status" value="1"/>
</dbReference>
<accession>A0A8X7CUY3</accession>
<comment type="subcellular location">
    <subcellularLocation>
        <location evidence="1">Membrane</location>
        <topology evidence="1">Multi-pass membrane protein</topology>
    </subcellularLocation>
</comment>
<evidence type="ECO:0000313" key="14">
    <source>
        <dbReference type="EMBL" id="GFY79612.1"/>
    </source>
</evidence>
<dbReference type="InterPro" id="IPR001873">
    <property type="entry name" value="ENaC"/>
</dbReference>
<keyword evidence="5 12" id="KW-0812">Transmembrane</keyword>
<gene>
    <name evidence="14" type="primary">X975_06880</name>
    <name evidence="14" type="ORF">TNIN_102141</name>
</gene>
<comment type="caution">
    <text evidence="14">The sequence shown here is derived from an EMBL/GenBank/DDBJ whole genome shotgun (WGS) entry which is preliminary data.</text>
</comment>
<dbReference type="Gene3D" id="1.10.287.770">
    <property type="entry name" value="YojJ-like"/>
    <property type="match status" value="1"/>
</dbReference>
<keyword evidence="3 12" id="KW-0813">Transport</keyword>
<evidence type="ECO:0000313" key="15">
    <source>
        <dbReference type="Proteomes" id="UP000886998"/>
    </source>
</evidence>
<evidence type="ECO:0000256" key="5">
    <source>
        <dbReference type="ARBA" id="ARBA00022692"/>
    </source>
</evidence>
<keyword evidence="4 12" id="KW-0894">Sodium channel</keyword>
<evidence type="ECO:0000256" key="8">
    <source>
        <dbReference type="ARBA" id="ARBA00023065"/>
    </source>
</evidence>
<evidence type="ECO:0000256" key="1">
    <source>
        <dbReference type="ARBA" id="ARBA00004141"/>
    </source>
</evidence>
<sequence>MSKEKWYLDISKFSMIPGIAALIQSKSCSIFSFRLCVLMCAVAGFVWQTKVMVEEYLRYPTVLHIEERYVTFTQFPGVTFCYLNGLQNSFCRVSGCKRLTVKEFRELYPREKVPINHSDGFLVPVNINEIYLLPPKKLRQLETFSTPPTVMPFLKFFQMHVGIISFNILERNVSMPLSFTDMDFITGTELHLRNIQQSDTGHRFNVELKGGQISVHSRHNFNNPFLTGVSVERGKNMVLRFRQECIEHCKLNLSLLDHDCVLESIWYPHNYQRCMPKNQLQLLGEYHQKCAPQCNEACSEMIYEVQKEEEYIPAEFTTILDWNDPFVSEVALKRNRRTDISIVFENEKCFLYEKQPKYNIIEVMSNIGGFLGMWMGVSMIAVLNLFENLLTIIFYAMKKRKSKKKSAFINIA</sequence>
<protein>
    <submittedName>
        <fullName evidence="14">Amiloride-sensitive cation channel 5</fullName>
    </submittedName>
</protein>
<organism evidence="14 15">
    <name type="scientific">Trichonephila inaurata madagascariensis</name>
    <dbReference type="NCBI Taxonomy" id="2747483"/>
    <lineage>
        <taxon>Eukaryota</taxon>
        <taxon>Metazoa</taxon>
        <taxon>Ecdysozoa</taxon>
        <taxon>Arthropoda</taxon>
        <taxon>Chelicerata</taxon>
        <taxon>Arachnida</taxon>
        <taxon>Araneae</taxon>
        <taxon>Araneomorphae</taxon>
        <taxon>Entelegynae</taxon>
        <taxon>Araneoidea</taxon>
        <taxon>Nephilidae</taxon>
        <taxon>Trichonephila</taxon>
        <taxon>Trichonephila inaurata</taxon>
    </lineage>
</organism>
<name>A0A8X7CUY3_9ARAC</name>
<proteinExistence type="inferred from homology"/>
<dbReference type="Pfam" id="PF00858">
    <property type="entry name" value="ASC"/>
    <property type="match status" value="2"/>
</dbReference>
<keyword evidence="7" id="KW-0915">Sodium</keyword>
<evidence type="ECO:0000256" key="12">
    <source>
        <dbReference type="RuleBase" id="RU000679"/>
    </source>
</evidence>
<dbReference type="PANTHER" id="PTHR11690">
    <property type="entry name" value="AMILORIDE-SENSITIVE SODIUM CHANNEL-RELATED"/>
    <property type="match status" value="1"/>
</dbReference>
<feature type="transmembrane region" description="Helical" evidence="13">
    <location>
        <begin position="371"/>
        <end position="396"/>
    </location>
</feature>
<keyword evidence="15" id="KW-1185">Reference proteome</keyword>
<keyword evidence="10 12" id="KW-0739">Sodium transport</keyword>
<dbReference type="Proteomes" id="UP000886998">
    <property type="component" value="Unassembled WGS sequence"/>
</dbReference>
<evidence type="ECO:0000256" key="7">
    <source>
        <dbReference type="ARBA" id="ARBA00023053"/>
    </source>
</evidence>
<keyword evidence="11 12" id="KW-0407">Ion channel</keyword>
<evidence type="ECO:0000256" key="2">
    <source>
        <dbReference type="ARBA" id="ARBA00007193"/>
    </source>
</evidence>
<dbReference type="GO" id="GO:0005886">
    <property type="term" value="C:plasma membrane"/>
    <property type="evidence" value="ECO:0007669"/>
    <property type="project" value="TreeGrafter"/>
</dbReference>
<evidence type="ECO:0000256" key="6">
    <source>
        <dbReference type="ARBA" id="ARBA00022989"/>
    </source>
</evidence>
<feature type="transmembrane region" description="Helical" evidence="13">
    <location>
        <begin position="30"/>
        <end position="47"/>
    </location>
</feature>
<evidence type="ECO:0000256" key="9">
    <source>
        <dbReference type="ARBA" id="ARBA00023136"/>
    </source>
</evidence>
<dbReference type="AlphaFoldDB" id="A0A8X7CUY3"/>
<dbReference type="GO" id="GO:0015280">
    <property type="term" value="F:ligand-gated sodium channel activity"/>
    <property type="evidence" value="ECO:0007669"/>
    <property type="project" value="TreeGrafter"/>
</dbReference>
<evidence type="ECO:0000256" key="13">
    <source>
        <dbReference type="SAM" id="Phobius"/>
    </source>
</evidence>
<evidence type="ECO:0000256" key="10">
    <source>
        <dbReference type="ARBA" id="ARBA00023201"/>
    </source>
</evidence>
<evidence type="ECO:0000256" key="4">
    <source>
        <dbReference type="ARBA" id="ARBA00022461"/>
    </source>
</evidence>
<evidence type="ECO:0000256" key="11">
    <source>
        <dbReference type="ARBA" id="ARBA00023303"/>
    </source>
</evidence>
<dbReference type="EMBL" id="BMAV01023687">
    <property type="protein sequence ID" value="GFY79612.1"/>
    <property type="molecule type" value="Genomic_DNA"/>
</dbReference>
<dbReference type="OrthoDB" id="6501935at2759"/>
<keyword evidence="9 13" id="KW-0472">Membrane</keyword>
<evidence type="ECO:0000256" key="3">
    <source>
        <dbReference type="ARBA" id="ARBA00022448"/>
    </source>
</evidence>
<reference evidence="14" key="1">
    <citation type="submission" date="2020-08" db="EMBL/GenBank/DDBJ databases">
        <title>Multicomponent nature underlies the extraordinary mechanical properties of spider dragline silk.</title>
        <authorList>
            <person name="Kono N."/>
            <person name="Nakamura H."/>
            <person name="Mori M."/>
            <person name="Yoshida Y."/>
            <person name="Ohtoshi R."/>
            <person name="Malay A.D."/>
            <person name="Moran D.A.P."/>
            <person name="Tomita M."/>
            <person name="Numata K."/>
            <person name="Arakawa K."/>
        </authorList>
    </citation>
    <scope>NUCLEOTIDE SEQUENCE</scope>
</reference>
<keyword evidence="8 12" id="KW-0406">Ion transport</keyword>